<dbReference type="GO" id="GO:0005886">
    <property type="term" value="C:plasma membrane"/>
    <property type="evidence" value="ECO:0007669"/>
    <property type="project" value="TreeGrafter"/>
</dbReference>
<evidence type="ECO:0000259" key="3">
    <source>
        <dbReference type="Pfam" id="PF01478"/>
    </source>
</evidence>
<protein>
    <submittedName>
        <fullName evidence="4">Prepilin peptidase</fullName>
    </submittedName>
</protein>
<keyword evidence="2" id="KW-0472">Membrane</keyword>
<evidence type="ECO:0000256" key="1">
    <source>
        <dbReference type="ARBA" id="ARBA00005801"/>
    </source>
</evidence>
<keyword evidence="2" id="KW-1133">Transmembrane helix</keyword>
<dbReference type="AlphaFoldDB" id="A0A2K4Y9G5"/>
<dbReference type="Pfam" id="PF01478">
    <property type="entry name" value="Peptidase_A24"/>
    <property type="match status" value="1"/>
</dbReference>
<dbReference type="Proteomes" id="UP000236318">
    <property type="component" value="Unassembled WGS sequence"/>
</dbReference>
<dbReference type="InterPro" id="IPR050882">
    <property type="entry name" value="Prepilin_peptidase/N-MTase"/>
</dbReference>
<organism evidence="4 5">
    <name type="scientific">Mycobacterium ahvazicum</name>
    <dbReference type="NCBI Taxonomy" id="1964395"/>
    <lineage>
        <taxon>Bacteria</taxon>
        <taxon>Bacillati</taxon>
        <taxon>Actinomycetota</taxon>
        <taxon>Actinomycetes</taxon>
        <taxon>Mycobacteriales</taxon>
        <taxon>Mycobacteriaceae</taxon>
        <taxon>Mycobacterium</taxon>
        <taxon>Mycobacterium simiae complex</taxon>
    </lineage>
</organism>
<evidence type="ECO:0000313" key="5">
    <source>
        <dbReference type="Proteomes" id="UP000236318"/>
    </source>
</evidence>
<reference evidence="4" key="1">
    <citation type="submission" date="2018-01" db="EMBL/GenBank/DDBJ databases">
        <authorList>
            <consortium name="Urmite Genomes"/>
        </authorList>
    </citation>
    <scope>NUCLEOTIDE SEQUENCE [LARGE SCALE GENOMIC DNA]</scope>
    <source>
        <strain evidence="4">AFP003</strain>
    </source>
</reference>
<dbReference type="RefSeq" id="WP_096286677.1">
    <property type="nucleotide sequence ID" value="NZ_FXEG02000002.1"/>
</dbReference>
<feature type="transmembrane region" description="Helical" evidence="2">
    <location>
        <begin position="81"/>
        <end position="106"/>
    </location>
</feature>
<keyword evidence="5" id="KW-1185">Reference proteome</keyword>
<comment type="caution">
    <text evidence="4">The sequence shown here is derived from an EMBL/GenBank/DDBJ whole genome shotgun (WGS) entry which is preliminary data.</text>
</comment>
<feature type="transmembrane region" description="Helical" evidence="2">
    <location>
        <begin position="28"/>
        <end position="45"/>
    </location>
</feature>
<dbReference type="InterPro" id="IPR000045">
    <property type="entry name" value="Prepilin_IV_endopep_pep"/>
</dbReference>
<evidence type="ECO:0000313" key="4">
    <source>
        <dbReference type="EMBL" id="SOX53436.1"/>
    </source>
</evidence>
<dbReference type="PANTHER" id="PTHR30487">
    <property type="entry name" value="TYPE 4 PREPILIN-LIKE PROTEINS LEADER PEPTIDE-PROCESSING ENZYME"/>
    <property type="match status" value="1"/>
</dbReference>
<accession>A0A2K4Y9G5</accession>
<comment type="similarity">
    <text evidence="1">Belongs to the peptidase A24 family.</text>
</comment>
<dbReference type="PROSITE" id="PS51257">
    <property type="entry name" value="PROKAR_LIPOPROTEIN"/>
    <property type="match status" value="1"/>
</dbReference>
<proteinExistence type="inferred from homology"/>
<dbReference type="GO" id="GO:0006465">
    <property type="term" value="P:signal peptide processing"/>
    <property type="evidence" value="ECO:0007669"/>
    <property type="project" value="TreeGrafter"/>
</dbReference>
<name>A0A2K4Y9G5_9MYCO</name>
<dbReference type="EMBL" id="FXEG02000002">
    <property type="protein sequence ID" value="SOX53436.1"/>
    <property type="molecule type" value="Genomic_DNA"/>
</dbReference>
<feature type="transmembrane region" description="Helical" evidence="2">
    <location>
        <begin position="52"/>
        <end position="69"/>
    </location>
</feature>
<evidence type="ECO:0000256" key="2">
    <source>
        <dbReference type="SAM" id="Phobius"/>
    </source>
</evidence>
<gene>
    <name evidence="4" type="ORF">MAAFP003_2110</name>
</gene>
<sequence length="139" mass="13285">MRATAAAVVAVWLTVLSCYDLRHRRLPNLLTLPGAGVILVAAGCLGRGGPALAGAAALAGLYLLVHLIAPAGMGAGDVKLAIGLGGLAGCFGAAVWFLAAVAAPLLTALVAGGRGAGSVPHGPSMCLATAGAAGLALLA</sequence>
<dbReference type="Gene3D" id="1.20.120.1220">
    <property type="match status" value="1"/>
</dbReference>
<feature type="domain" description="Prepilin type IV endopeptidase peptidase" evidence="3">
    <location>
        <begin position="8"/>
        <end position="105"/>
    </location>
</feature>
<keyword evidence="2" id="KW-0812">Transmembrane</keyword>
<dbReference type="PANTHER" id="PTHR30487:SF0">
    <property type="entry name" value="PREPILIN LEADER PEPTIDASE_N-METHYLTRANSFERASE-RELATED"/>
    <property type="match status" value="1"/>
</dbReference>
<dbReference type="GO" id="GO:0004190">
    <property type="term" value="F:aspartic-type endopeptidase activity"/>
    <property type="evidence" value="ECO:0007669"/>
    <property type="project" value="InterPro"/>
</dbReference>